<feature type="region of interest" description="Disordered" evidence="1">
    <location>
        <begin position="1"/>
        <end position="70"/>
    </location>
</feature>
<name>A0AAV1EC82_OLDCO</name>
<evidence type="ECO:0000256" key="1">
    <source>
        <dbReference type="SAM" id="MobiDB-lite"/>
    </source>
</evidence>
<keyword evidence="3" id="KW-1185">Reference proteome</keyword>
<proteinExistence type="predicted"/>
<feature type="compositionally biased region" description="Basic residues" evidence="1">
    <location>
        <begin position="1"/>
        <end position="10"/>
    </location>
</feature>
<evidence type="ECO:0000313" key="3">
    <source>
        <dbReference type="Proteomes" id="UP001161247"/>
    </source>
</evidence>
<dbReference type="Proteomes" id="UP001161247">
    <property type="component" value="Chromosome 9"/>
</dbReference>
<gene>
    <name evidence="2" type="ORF">OLC1_LOCUS23379</name>
</gene>
<sequence length="257" mass="29020">MYIQRRKKKRQDVPDSSLLLGSGTRNMHGRVISASYRRGSPTGHKSKSESYMGQAGDSPPHSPSHSPPARRSNVICLRVRGLGAASASALPSTAINAQPWVVTRPIVGGSNESFFIPSFLTHVAHRLTDKSYKPSLEIDTRVTYFKLLKEWKDSMSTEAQILLAVEWLPYGPDPISDDPRTIYSGWIQYRDIIEPYLPSRVLRQIGYIQVISPPIPHPLSRNRSGNHHAYKVSWRATEAFDAWMQFPFKYRAGSRVF</sequence>
<dbReference type="EMBL" id="OX459126">
    <property type="protein sequence ID" value="CAI9117294.1"/>
    <property type="molecule type" value="Genomic_DNA"/>
</dbReference>
<protein>
    <submittedName>
        <fullName evidence="2">OLC1v1018658C1</fullName>
    </submittedName>
</protein>
<accession>A0AAV1EC82</accession>
<dbReference type="AlphaFoldDB" id="A0AAV1EC82"/>
<organism evidence="2 3">
    <name type="scientific">Oldenlandia corymbosa var. corymbosa</name>
    <dbReference type="NCBI Taxonomy" id="529605"/>
    <lineage>
        <taxon>Eukaryota</taxon>
        <taxon>Viridiplantae</taxon>
        <taxon>Streptophyta</taxon>
        <taxon>Embryophyta</taxon>
        <taxon>Tracheophyta</taxon>
        <taxon>Spermatophyta</taxon>
        <taxon>Magnoliopsida</taxon>
        <taxon>eudicotyledons</taxon>
        <taxon>Gunneridae</taxon>
        <taxon>Pentapetalae</taxon>
        <taxon>asterids</taxon>
        <taxon>lamiids</taxon>
        <taxon>Gentianales</taxon>
        <taxon>Rubiaceae</taxon>
        <taxon>Rubioideae</taxon>
        <taxon>Spermacoceae</taxon>
        <taxon>Hedyotis-Oldenlandia complex</taxon>
        <taxon>Oldenlandia</taxon>
    </lineage>
</organism>
<reference evidence="2" key="1">
    <citation type="submission" date="2023-03" db="EMBL/GenBank/DDBJ databases">
        <authorList>
            <person name="Julca I."/>
        </authorList>
    </citation>
    <scope>NUCLEOTIDE SEQUENCE</scope>
</reference>
<evidence type="ECO:0000313" key="2">
    <source>
        <dbReference type="EMBL" id="CAI9117294.1"/>
    </source>
</evidence>